<dbReference type="STRING" id="110505.ACT16_19720"/>
<gene>
    <name evidence="1" type="ORF">MHEC_21670</name>
</gene>
<dbReference type="AlphaFoldDB" id="A0A2G8BCW7"/>
<dbReference type="InterPro" id="IPR039422">
    <property type="entry name" value="MarR/SlyA-like"/>
</dbReference>
<keyword evidence="2" id="KW-1185">Reference proteome</keyword>
<dbReference type="RefSeq" id="WP_048893151.1">
    <property type="nucleotide sequence ID" value="NZ_AP024237.1"/>
</dbReference>
<dbReference type="GO" id="GO:0006950">
    <property type="term" value="P:response to stress"/>
    <property type="evidence" value="ECO:0007669"/>
    <property type="project" value="TreeGrafter"/>
</dbReference>
<dbReference type="PANTHER" id="PTHR33164">
    <property type="entry name" value="TRANSCRIPTIONAL REGULATOR, MARR FAMILY"/>
    <property type="match status" value="1"/>
</dbReference>
<evidence type="ECO:0000313" key="1">
    <source>
        <dbReference type="EMBL" id="BCO35734.1"/>
    </source>
</evidence>
<protein>
    <submittedName>
        <fullName evidence="1">MarR family transcriptional regulator</fullName>
    </submittedName>
</protein>
<dbReference type="GO" id="GO:0003700">
    <property type="term" value="F:DNA-binding transcription factor activity"/>
    <property type="evidence" value="ECO:0007669"/>
    <property type="project" value="InterPro"/>
</dbReference>
<dbReference type="Pfam" id="PF01047">
    <property type="entry name" value="MarR"/>
    <property type="match status" value="1"/>
</dbReference>
<dbReference type="InterPro" id="IPR036388">
    <property type="entry name" value="WH-like_DNA-bd_sf"/>
</dbReference>
<accession>A0A2G8BCW7</accession>
<dbReference type="SMART" id="SM00347">
    <property type="entry name" value="HTH_MARR"/>
    <property type="match status" value="1"/>
</dbReference>
<proteinExistence type="predicted"/>
<name>A0A2G8BCW7_9MYCO</name>
<organism evidence="1 2">
    <name type="scientific">Mycobacterium heckeshornense</name>
    <dbReference type="NCBI Taxonomy" id="110505"/>
    <lineage>
        <taxon>Bacteria</taxon>
        <taxon>Bacillati</taxon>
        <taxon>Actinomycetota</taxon>
        <taxon>Actinomycetes</taxon>
        <taxon>Mycobacteriales</taxon>
        <taxon>Mycobacteriaceae</taxon>
        <taxon>Mycobacterium</taxon>
    </lineage>
</organism>
<sequence length="141" mass="15985">MTNDVEGWPIGRLLSTAARLLEHSWEERLREHNLTHAGLIALYCLQNGPMSQRSLAAACRVTDQTISRTIERLERSGFITRRVDPDDERRQQVTITREGRVVLTRIVATRQADALVEAAVSEPETLRRQLIELIRAMGSPT</sequence>
<dbReference type="PANTHER" id="PTHR33164:SF43">
    <property type="entry name" value="HTH-TYPE TRANSCRIPTIONAL REPRESSOR YETL"/>
    <property type="match status" value="1"/>
</dbReference>
<dbReference type="SUPFAM" id="SSF46785">
    <property type="entry name" value="Winged helix' DNA-binding domain"/>
    <property type="match status" value="1"/>
</dbReference>
<reference evidence="1 2" key="1">
    <citation type="submission" date="2020-12" db="EMBL/GenBank/DDBJ databases">
        <title>Complete genome sequence of Mycobacterium heckeshornense JCM 15655T, closely related to a pathogenic non-tuberculous mycobacterial species Mycobacterium xenopi.</title>
        <authorList>
            <person name="Yoshida M."/>
            <person name="Fukano H."/>
            <person name="Asakura T."/>
            <person name="Suzuki M."/>
            <person name="Hoshino Y."/>
        </authorList>
    </citation>
    <scope>NUCLEOTIDE SEQUENCE [LARGE SCALE GENOMIC DNA]</scope>
    <source>
        <strain evidence="1 2">JCM 15655</strain>
    </source>
</reference>
<dbReference type="EMBL" id="AP024237">
    <property type="protein sequence ID" value="BCO35734.1"/>
    <property type="molecule type" value="Genomic_DNA"/>
</dbReference>
<dbReference type="Gene3D" id="1.10.10.10">
    <property type="entry name" value="Winged helix-like DNA-binding domain superfamily/Winged helix DNA-binding domain"/>
    <property type="match status" value="1"/>
</dbReference>
<dbReference type="PROSITE" id="PS50995">
    <property type="entry name" value="HTH_MARR_2"/>
    <property type="match status" value="1"/>
</dbReference>
<dbReference type="PRINTS" id="PR00598">
    <property type="entry name" value="HTHMARR"/>
</dbReference>
<dbReference type="Proteomes" id="UP000595446">
    <property type="component" value="Chromosome"/>
</dbReference>
<dbReference type="InterPro" id="IPR000835">
    <property type="entry name" value="HTH_MarR-typ"/>
</dbReference>
<dbReference type="InterPro" id="IPR036390">
    <property type="entry name" value="WH_DNA-bd_sf"/>
</dbReference>
<evidence type="ECO:0000313" key="2">
    <source>
        <dbReference type="Proteomes" id="UP000595446"/>
    </source>
</evidence>
<dbReference type="OrthoDB" id="69852at2"/>